<keyword evidence="6 9" id="KW-0804">Transcription</keyword>
<dbReference type="AlphaFoldDB" id="A0A1E4TAQ1"/>
<evidence type="ECO:0000256" key="6">
    <source>
        <dbReference type="ARBA" id="ARBA00023163"/>
    </source>
</evidence>
<reference evidence="11" key="1">
    <citation type="submission" date="2016-02" db="EMBL/GenBank/DDBJ databases">
        <title>Comparative genomics of biotechnologically important yeasts.</title>
        <authorList>
            <consortium name="DOE Joint Genome Institute"/>
            <person name="Riley R."/>
            <person name="Haridas S."/>
            <person name="Wolfe K.H."/>
            <person name="Lopes M.R."/>
            <person name="Hittinger C.T."/>
            <person name="Goker M."/>
            <person name="Salamov A."/>
            <person name="Wisecaver J."/>
            <person name="Long T.M."/>
            <person name="Aerts A.L."/>
            <person name="Barry K."/>
            <person name="Choi C."/>
            <person name="Clum A."/>
            <person name="Coughlan A.Y."/>
            <person name="Deshpande S."/>
            <person name="Douglass A.P."/>
            <person name="Hanson S.J."/>
            <person name="Klenk H.-P."/>
            <person name="Labutti K."/>
            <person name="Lapidus A."/>
            <person name="Lindquist E."/>
            <person name="Lipzen A."/>
            <person name="Meier-Kolthoff J.P."/>
            <person name="Ohm R.A."/>
            <person name="Otillar R.P."/>
            <person name="Pangilinan J."/>
            <person name="Peng Y."/>
            <person name="Rokas A."/>
            <person name="Rosa C.A."/>
            <person name="Scheuner C."/>
            <person name="Sibirny A.A."/>
            <person name="Slot J.C."/>
            <person name="Stielow J.B."/>
            <person name="Sun H."/>
            <person name="Kurtzman C.P."/>
            <person name="Blackwell M."/>
            <person name="Jeffries T.W."/>
            <person name="Grigoriev I.V."/>
        </authorList>
    </citation>
    <scope>NUCLEOTIDE SEQUENCE [LARGE SCALE GENOMIC DNA]</scope>
    <source>
        <strain evidence="11">NRRL Y-17796</strain>
    </source>
</reference>
<evidence type="ECO:0000256" key="3">
    <source>
        <dbReference type="ARBA" id="ARBA00019615"/>
    </source>
</evidence>
<dbReference type="Proteomes" id="UP000095023">
    <property type="component" value="Unassembled WGS sequence"/>
</dbReference>
<evidence type="ECO:0000256" key="7">
    <source>
        <dbReference type="ARBA" id="ARBA00023242"/>
    </source>
</evidence>
<feature type="non-terminal residue" evidence="10">
    <location>
        <position position="1"/>
    </location>
</feature>
<evidence type="ECO:0000256" key="5">
    <source>
        <dbReference type="ARBA" id="ARBA00023159"/>
    </source>
</evidence>
<evidence type="ECO:0000256" key="9">
    <source>
        <dbReference type="RuleBase" id="RU364151"/>
    </source>
</evidence>
<proteinExistence type="inferred from homology"/>
<comment type="subunit">
    <text evidence="9">Component of the Mediator complex.</text>
</comment>
<dbReference type="OrthoDB" id="2160599at2759"/>
<protein>
    <recommendedName>
        <fullName evidence="3 9">Mediator of RNA polymerase II transcription subunit 19</fullName>
    </recommendedName>
    <alternativeName>
        <fullName evidence="8 9">Mediator complex subunit 19</fullName>
    </alternativeName>
</protein>
<dbReference type="GO" id="GO:0016592">
    <property type="term" value="C:mediator complex"/>
    <property type="evidence" value="ECO:0007669"/>
    <property type="project" value="InterPro"/>
</dbReference>
<sequence length="109" mass="11948">KYDVPSPNLQDNLINLFGLKPLADSVARTDPITGAKNKLRKSYKGHIADLIGKNQIPTNHTILPLIDSPLFESRPALKPFDTSVLRDAFKFDKSTVAVGFDSSLLGLND</sequence>
<evidence type="ECO:0000256" key="1">
    <source>
        <dbReference type="ARBA" id="ARBA00004123"/>
    </source>
</evidence>
<dbReference type="PANTHER" id="PTHR28270:SF1">
    <property type="entry name" value="MEDIATOR OF RNA POLYMERASE II TRANSCRIPTION SUBUNIT 19"/>
    <property type="match status" value="1"/>
</dbReference>
<accession>A0A1E4TAQ1</accession>
<dbReference type="GO" id="GO:0003712">
    <property type="term" value="F:transcription coregulator activity"/>
    <property type="evidence" value="ECO:0007669"/>
    <property type="project" value="InterPro"/>
</dbReference>
<organism evidence="10 11">
    <name type="scientific">Tortispora caseinolytica NRRL Y-17796</name>
    <dbReference type="NCBI Taxonomy" id="767744"/>
    <lineage>
        <taxon>Eukaryota</taxon>
        <taxon>Fungi</taxon>
        <taxon>Dikarya</taxon>
        <taxon>Ascomycota</taxon>
        <taxon>Saccharomycotina</taxon>
        <taxon>Trigonopsidomycetes</taxon>
        <taxon>Trigonopsidales</taxon>
        <taxon>Trigonopsidaceae</taxon>
        <taxon>Tortispora</taxon>
    </lineage>
</organism>
<keyword evidence="11" id="KW-1185">Reference proteome</keyword>
<evidence type="ECO:0000256" key="2">
    <source>
        <dbReference type="ARBA" id="ARBA00009259"/>
    </source>
</evidence>
<keyword evidence="4 9" id="KW-0805">Transcription regulation</keyword>
<gene>
    <name evidence="9" type="primary">MED19</name>
    <name evidence="10" type="ORF">CANCADRAFT_17959</name>
</gene>
<evidence type="ECO:0000256" key="4">
    <source>
        <dbReference type="ARBA" id="ARBA00023015"/>
    </source>
</evidence>
<dbReference type="Pfam" id="PF08633">
    <property type="entry name" value="Rox3"/>
    <property type="match status" value="1"/>
</dbReference>
<feature type="non-terminal residue" evidence="10">
    <location>
        <position position="109"/>
    </location>
</feature>
<evidence type="ECO:0000256" key="8">
    <source>
        <dbReference type="ARBA" id="ARBA00032018"/>
    </source>
</evidence>
<evidence type="ECO:0000313" key="11">
    <source>
        <dbReference type="Proteomes" id="UP000095023"/>
    </source>
</evidence>
<keyword evidence="5 9" id="KW-0010">Activator</keyword>
<comment type="function">
    <text evidence="9">Component of the Mediator complex, a coactivator involved in the regulated transcription of nearly all RNA polymerase II-dependent genes. Mediator functions as a bridge to convey information from gene-specific regulatory proteins to the basal RNA polymerase II transcription machinery. Mediator is recruited to promoters by direct interactions with regulatory proteins and serves as a scaffold for the assembly of a functional preinitiation complex with RNA polymerase II and the general transcription factors.</text>
</comment>
<dbReference type="InterPro" id="IPR013942">
    <property type="entry name" value="Mediator_Med19_fun"/>
</dbReference>
<dbReference type="PANTHER" id="PTHR28270">
    <property type="entry name" value="MEDIATOR OF RNA POLYMERASE II TRANSCRIPTION SUBUNIT 19"/>
    <property type="match status" value="1"/>
</dbReference>
<dbReference type="EMBL" id="KV453843">
    <property type="protein sequence ID" value="ODV88830.1"/>
    <property type="molecule type" value="Genomic_DNA"/>
</dbReference>
<name>A0A1E4TAQ1_9ASCO</name>
<dbReference type="GO" id="GO:0006357">
    <property type="term" value="P:regulation of transcription by RNA polymerase II"/>
    <property type="evidence" value="ECO:0007669"/>
    <property type="project" value="InterPro"/>
</dbReference>
<dbReference type="GO" id="GO:0070847">
    <property type="term" value="C:core mediator complex"/>
    <property type="evidence" value="ECO:0007669"/>
    <property type="project" value="TreeGrafter"/>
</dbReference>
<keyword evidence="7 9" id="KW-0539">Nucleus</keyword>
<comment type="subcellular location">
    <subcellularLocation>
        <location evidence="1 9">Nucleus</location>
    </subcellularLocation>
</comment>
<evidence type="ECO:0000313" key="10">
    <source>
        <dbReference type="EMBL" id="ODV88830.1"/>
    </source>
</evidence>
<comment type="similarity">
    <text evidence="2 9">Belongs to the Mediator complex subunit 19 family.</text>
</comment>